<dbReference type="InterPro" id="IPR000742">
    <property type="entry name" value="EGF"/>
</dbReference>
<dbReference type="Pfam" id="PF23033">
    <property type="entry name" value="DUF7034"/>
    <property type="match status" value="1"/>
</dbReference>
<keyword evidence="5" id="KW-1185">Reference proteome</keyword>
<evidence type="ECO:0000313" key="4">
    <source>
        <dbReference type="EMBL" id="KAF2068431.1"/>
    </source>
</evidence>
<dbReference type="InterPro" id="IPR056645">
    <property type="entry name" value="DUF7743"/>
</dbReference>
<dbReference type="InterPro" id="IPR057709">
    <property type="entry name" value="DUF7949"/>
</dbReference>
<sequence>MLKSQIADGKSLLLIQMETGLGSFPIEATVDSAVSMLDPNFECINYPANLAYQPITTDYPDVIKPNGIEYYFRVANFERRFGTGACTTQEPFKCTLTQYAPDTDPTLFMLSVSPIYDSFNFVSTIDVTITEPIAKIFTFATELTPIGASQVNIISQPTGIVYFKSVDPNSFILLNVQGDSSKSLMGYKKLGTYENGEFKYQRVKSSQLDTTFLIRFNNMPVVTGDNEGVLSFYDGANGPYNFHSVHNSQAGLELATRSSGTMYAFNFNQFLMEIEFDSQTYTQESMMFMFNVHYNEPYFTYPMGYSSGNLKDYTFKFTQVTSPYENTPLTYMAFIHSGFSNFPITTYTPNPIAIDSTPPEIVDFQAITFNNSFITLRLHIKDDISGFAMAQINKFGVLADTIDILPQHLVQGDLNDGIYEVIAESMFKKSWPIVAVDRSLNSATFDMSGVYNLNGKSINILKDNLSPETITMFYFEKPIVDVSQQGQSNTLYLNFIGAGPHSKVFFDLLLNIPDPSFILTSDIKYDSSFYHYWDPVLNLIKIDFYLPKGLVAGELNYYLQFNKPLSYQSLYQIVGSNSTLTIADDDTSNQLPPLVTMITTSEPTSILTISDTFTIQWTMRVETPKHRLKLAIFTISSDFDPVGVNITFQNFPPNYSLNYYDIGAYFEVSGDSRSQIYTISYAYLEDDEGLKSGFNALPWTNAFFQVEIPSITVTCQPVSDSLGPSVLYFTKMPSPPIDLVGQNRRVVFQYEAQDPSGILERLKPVVHLSGSMNTKLMFQSYRKSVFLCETNLTLYTTTNAKYESICDIPFGFGYPDGLLVSVYGFVDKYMNVFGYSSNDLKNQGYEYFINGSTSSKAPVIESSNNYNGAGVLTLNGYRFGLDSANTIVEIKTNNAFSPYVPQFKLFNSYYISFDYQSAQPFYIRIKNGYDPNYSNEYFVDFATDGSSTVSSSSSNVPSSSSVASSESSSTSTSNPSSSHSSSNDISSGSTNITPTKEPPKCPGTPKCGGDDKGVCLSSGGCQCKYPYYGEQCTSVIVVIPTPKPNPNNPSTNITIDIPGTQDHV</sequence>
<evidence type="ECO:0000259" key="3">
    <source>
        <dbReference type="PROSITE" id="PS01186"/>
    </source>
</evidence>
<dbReference type="InterPro" id="IPR055463">
    <property type="entry name" value="DUF7035"/>
</dbReference>
<dbReference type="InterPro" id="IPR055462">
    <property type="entry name" value="DUF7034"/>
</dbReference>
<feature type="domain" description="EGF-like" evidence="2 3">
    <location>
        <begin position="1021"/>
        <end position="1032"/>
    </location>
</feature>
<dbReference type="Pfam" id="PF23034">
    <property type="entry name" value="DUF7035"/>
    <property type="match status" value="1"/>
</dbReference>
<dbReference type="Pfam" id="PF24893">
    <property type="entry name" value="DUF7743"/>
    <property type="match status" value="1"/>
</dbReference>
<organism evidence="4 5">
    <name type="scientific">Polysphondylium violaceum</name>
    <dbReference type="NCBI Taxonomy" id="133409"/>
    <lineage>
        <taxon>Eukaryota</taxon>
        <taxon>Amoebozoa</taxon>
        <taxon>Evosea</taxon>
        <taxon>Eumycetozoa</taxon>
        <taxon>Dictyostelia</taxon>
        <taxon>Dictyosteliales</taxon>
        <taxon>Dictyosteliaceae</taxon>
        <taxon>Polysphondylium</taxon>
    </lineage>
</organism>
<accession>A0A8J4UNV6</accession>
<dbReference type="Pfam" id="PF25820">
    <property type="entry name" value="DUF7949"/>
    <property type="match status" value="1"/>
</dbReference>
<comment type="caution">
    <text evidence="4">The sequence shown here is derived from an EMBL/GenBank/DDBJ whole genome shotgun (WGS) entry which is preliminary data.</text>
</comment>
<gene>
    <name evidence="4" type="ORF">CYY_010243</name>
</gene>
<evidence type="ECO:0000259" key="2">
    <source>
        <dbReference type="PROSITE" id="PS00022"/>
    </source>
</evidence>
<feature type="non-terminal residue" evidence="4">
    <location>
        <position position="1"/>
    </location>
</feature>
<feature type="region of interest" description="Disordered" evidence="1">
    <location>
        <begin position="949"/>
        <end position="1004"/>
    </location>
</feature>
<dbReference type="PANTHER" id="PTHR31378">
    <property type="entry name" value="EGF-LIKE DOMAIN-CONTAINING PROTEIN-RELATED-RELATED"/>
    <property type="match status" value="1"/>
</dbReference>
<name>A0A8J4UNV6_9MYCE</name>
<dbReference type="Proteomes" id="UP000695562">
    <property type="component" value="Unassembled WGS sequence"/>
</dbReference>
<proteinExistence type="predicted"/>
<dbReference type="EMBL" id="AJWJ01000990">
    <property type="protein sequence ID" value="KAF2068431.1"/>
    <property type="molecule type" value="Genomic_DNA"/>
</dbReference>
<evidence type="ECO:0000313" key="5">
    <source>
        <dbReference type="Proteomes" id="UP000695562"/>
    </source>
</evidence>
<protein>
    <recommendedName>
        <fullName evidence="2 3">EGF-like domain-containing protein</fullName>
    </recommendedName>
</protein>
<dbReference type="PROSITE" id="PS00022">
    <property type="entry name" value="EGF_1"/>
    <property type="match status" value="1"/>
</dbReference>
<evidence type="ECO:0000256" key="1">
    <source>
        <dbReference type="SAM" id="MobiDB-lite"/>
    </source>
</evidence>
<feature type="compositionally biased region" description="Low complexity" evidence="1">
    <location>
        <begin position="949"/>
        <end position="995"/>
    </location>
</feature>
<dbReference type="AlphaFoldDB" id="A0A8J4UNV6"/>
<dbReference type="PROSITE" id="PS01186">
    <property type="entry name" value="EGF_2"/>
    <property type="match status" value="1"/>
</dbReference>
<reference evidence="4" key="1">
    <citation type="submission" date="2020-01" db="EMBL/GenBank/DDBJ databases">
        <title>Development of genomics and gene disruption for Polysphondylium violaceum indicates a role for the polyketide synthase stlB in stalk morphogenesis.</title>
        <authorList>
            <person name="Narita B."/>
            <person name="Kawabe Y."/>
            <person name="Kin K."/>
            <person name="Saito T."/>
            <person name="Gibbs R."/>
            <person name="Kuspa A."/>
            <person name="Muzny D."/>
            <person name="Queller D."/>
            <person name="Richards S."/>
            <person name="Strassman J."/>
            <person name="Sucgang R."/>
            <person name="Worley K."/>
            <person name="Schaap P."/>
        </authorList>
    </citation>
    <scope>NUCLEOTIDE SEQUENCE</scope>
    <source>
        <strain evidence="4">QSvi11</strain>
    </source>
</reference>